<organism evidence="8 9">
    <name type="scientific">Desulfovibrio psychrotolerans</name>
    <dbReference type="NCBI Taxonomy" id="415242"/>
    <lineage>
        <taxon>Bacteria</taxon>
        <taxon>Pseudomonadati</taxon>
        <taxon>Thermodesulfobacteriota</taxon>
        <taxon>Desulfovibrionia</taxon>
        <taxon>Desulfovibrionales</taxon>
        <taxon>Desulfovibrionaceae</taxon>
        <taxon>Desulfovibrio</taxon>
    </lineage>
</organism>
<dbReference type="InterPro" id="IPR036249">
    <property type="entry name" value="Thioredoxin-like_sf"/>
</dbReference>
<dbReference type="SUPFAM" id="SSF52833">
    <property type="entry name" value="Thioredoxin-like"/>
    <property type="match status" value="1"/>
</dbReference>
<reference evidence="8 9" key="1">
    <citation type="submission" date="2020-05" db="EMBL/GenBank/DDBJ databases">
        <title>Draft genome sequence of Desulfovibrio psychrotolerans JS1T.</title>
        <authorList>
            <person name="Ueno A."/>
            <person name="Tamazawa S."/>
            <person name="Tamamura S."/>
            <person name="Murakami T."/>
            <person name="Kiyama T."/>
            <person name="Inomata H."/>
            <person name="Amano Y."/>
            <person name="Miyakawa K."/>
            <person name="Tamaki H."/>
            <person name="Naganuma T."/>
            <person name="Kaneko K."/>
        </authorList>
    </citation>
    <scope>NUCLEOTIDE SEQUENCE [LARGE SCALE GENOMIC DNA]</scope>
    <source>
        <strain evidence="8 9">JS1</strain>
    </source>
</reference>
<evidence type="ECO:0000256" key="3">
    <source>
        <dbReference type="ARBA" id="ARBA00022723"/>
    </source>
</evidence>
<dbReference type="RefSeq" id="WP_174408779.1">
    <property type="nucleotide sequence ID" value="NZ_BLVP01000002.1"/>
</dbReference>
<evidence type="ECO:0000256" key="6">
    <source>
        <dbReference type="ARBA" id="ARBA00034078"/>
    </source>
</evidence>
<feature type="region of interest" description="Disordered" evidence="7">
    <location>
        <begin position="1"/>
        <end position="52"/>
    </location>
</feature>
<dbReference type="EMBL" id="BLVP01000002">
    <property type="protein sequence ID" value="GFM36096.1"/>
    <property type="molecule type" value="Genomic_DNA"/>
</dbReference>
<dbReference type="InterPro" id="IPR041921">
    <property type="entry name" value="NuoE_N"/>
</dbReference>
<feature type="compositionally biased region" description="Low complexity" evidence="7">
    <location>
        <begin position="1"/>
        <end position="11"/>
    </location>
</feature>
<keyword evidence="9" id="KW-1185">Reference proteome</keyword>
<evidence type="ECO:0000256" key="7">
    <source>
        <dbReference type="SAM" id="MobiDB-lite"/>
    </source>
</evidence>
<dbReference type="GO" id="GO:0046872">
    <property type="term" value="F:metal ion binding"/>
    <property type="evidence" value="ECO:0007669"/>
    <property type="project" value="UniProtKB-KW"/>
</dbReference>
<keyword evidence="2" id="KW-0001">2Fe-2S</keyword>
<dbReference type="Gene3D" id="1.10.10.1590">
    <property type="entry name" value="NADH-quinone oxidoreductase subunit E"/>
    <property type="match status" value="1"/>
</dbReference>
<evidence type="ECO:0000313" key="8">
    <source>
        <dbReference type="EMBL" id="GFM36096.1"/>
    </source>
</evidence>
<dbReference type="GO" id="GO:0016491">
    <property type="term" value="F:oxidoreductase activity"/>
    <property type="evidence" value="ECO:0007669"/>
    <property type="project" value="InterPro"/>
</dbReference>
<comment type="cofactor">
    <cofactor evidence="6">
        <name>[2Fe-2S] cluster</name>
        <dbReference type="ChEBI" id="CHEBI:190135"/>
    </cofactor>
</comment>
<evidence type="ECO:0000256" key="5">
    <source>
        <dbReference type="ARBA" id="ARBA00023014"/>
    </source>
</evidence>
<dbReference type="InterPro" id="IPR042128">
    <property type="entry name" value="NuoE_dom"/>
</dbReference>
<keyword evidence="5" id="KW-0411">Iron-sulfur</keyword>
<evidence type="ECO:0000256" key="2">
    <source>
        <dbReference type="ARBA" id="ARBA00022714"/>
    </source>
</evidence>
<keyword evidence="3" id="KW-0479">Metal-binding</keyword>
<evidence type="ECO:0008006" key="10">
    <source>
        <dbReference type="Google" id="ProtNLM"/>
    </source>
</evidence>
<feature type="compositionally biased region" description="Basic and acidic residues" evidence="7">
    <location>
        <begin position="15"/>
        <end position="33"/>
    </location>
</feature>
<protein>
    <recommendedName>
        <fullName evidence="10">NADH dehydrogenase</fullName>
    </recommendedName>
</protein>
<name>A0A7J0BQV4_9BACT</name>
<dbReference type="AlphaFoldDB" id="A0A7J0BQV4"/>
<proteinExistence type="inferred from homology"/>
<dbReference type="PANTHER" id="PTHR43342">
    <property type="entry name" value="NADH-QUINONE OXIDOREDUCTASE, E SUBUNIT"/>
    <property type="match status" value="1"/>
</dbReference>
<dbReference type="Pfam" id="PF01257">
    <property type="entry name" value="2Fe-2S_thioredx"/>
    <property type="match status" value="1"/>
</dbReference>
<sequence length="253" mass="26334">MSRSDSSGPKKSGSKKFEPRTFDTDTSGRDLPRPDASGPNLLGPDTTGTAISDAGPLCPDASGADIFPAGNSPHATGGAHAGCRGDSCCCGEEAGSSRHAVTPEQWAAVDAVIARHRHVPGSLITVLREAQEVVGYFPTPLLDRIAEGMNIPGSDVFGVVSFYSLFSLEPRGRHSIKACTGTACYVKGIREVISRIAGEYGIREGQTTQDGRFDLEGVRCLGACGLAPVMVVGGDTHGAVSADTVLELLKKYA</sequence>
<gene>
    <name evidence="8" type="ORF">DSM19430T_07800</name>
</gene>
<evidence type="ECO:0000256" key="4">
    <source>
        <dbReference type="ARBA" id="ARBA00023004"/>
    </source>
</evidence>
<comment type="similarity">
    <text evidence="1">Belongs to the complex I 24 kDa subunit family.</text>
</comment>
<dbReference type="PROSITE" id="PS01099">
    <property type="entry name" value="COMPLEX1_24K"/>
    <property type="match status" value="1"/>
</dbReference>
<dbReference type="CDD" id="cd03064">
    <property type="entry name" value="TRX_Fd_NuoE"/>
    <property type="match status" value="1"/>
</dbReference>
<comment type="caution">
    <text evidence="8">The sequence shown here is derived from an EMBL/GenBank/DDBJ whole genome shotgun (WGS) entry which is preliminary data.</text>
</comment>
<dbReference type="InterPro" id="IPR002023">
    <property type="entry name" value="NuoE-like"/>
</dbReference>
<dbReference type="Gene3D" id="3.40.30.10">
    <property type="entry name" value="Glutaredoxin"/>
    <property type="match status" value="1"/>
</dbReference>
<accession>A0A7J0BQV4</accession>
<evidence type="ECO:0000313" key="9">
    <source>
        <dbReference type="Proteomes" id="UP000503820"/>
    </source>
</evidence>
<dbReference type="GO" id="GO:0051537">
    <property type="term" value="F:2 iron, 2 sulfur cluster binding"/>
    <property type="evidence" value="ECO:0007669"/>
    <property type="project" value="UniProtKB-KW"/>
</dbReference>
<dbReference type="Proteomes" id="UP000503820">
    <property type="component" value="Unassembled WGS sequence"/>
</dbReference>
<keyword evidence="4" id="KW-0408">Iron</keyword>
<dbReference type="InterPro" id="IPR028431">
    <property type="entry name" value="NADP_DH_HndA-like"/>
</dbReference>
<evidence type="ECO:0000256" key="1">
    <source>
        <dbReference type="ARBA" id="ARBA00010643"/>
    </source>
</evidence>
<dbReference type="PANTHER" id="PTHR43342:SF2">
    <property type="entry name" value="POTENTIAL NAD-REDUCING HYDROGENASE SUBUNIT"/>
    <property type="match status" value="1"/>
</dbReference>